<dbReference type="PANTHER" id="PTHR33120">
    <property type="entry name" value="EXPRESSED PROTEIN-RELATED"/>
    <property type="match status" value="1"/>
</dbReference>
<feature type="region of interest" description="Disordered" evidence="1">
    <location>
        <begin position="26"/>
        <end position="48"/>
    </location>
</feature>
<feature type="domain" description="PIR2-like helical" evidence="3">
    <location>
        <begin position="97"/>
        <end position="173"/>
    </location>
</feature>
<evidence type="ECO:0000313" key="5">
    <source>
        <dbReference type="Proteomes" id="UP001497457"/>
    </source>
</evidence>
<keyword evidence="5" id="KW-1185">Reference proteome</keyword>
<dbReference type="InterPro" id="IPR046527">
    <property type="entry name" value="PIR2-like_helical"/>
</dbReference>
<dbReference type="PANTHER" id="PTHR33120:SF57">
    <property type="entry name" value="PIR2-LIKE HELICAL DOMAIN-CONTAINING PROTEIN"/>
    <property type="match status" value="1"/>
</dbReference>
<feature type="compositionally biased region" description="Basic and acidic residues" evidence="1">
    <location>
        <begin position="431"/>
        <end position="441"/>
    </location>
</feature>
<organism evidence="4 5">
    <name type="scientific">Urochloa decumbens</name>
    <dbReference type="NCBI Taxonomy" id="240449"/>
    <lineage>
        <taxon>Eukaryota</taxon>
        <taxon>Viridiplantae</taxon>
        <taxon>Streptophyta</taxon>
        <taxon>Embryophyta</taxon>
        <taxon>Tracheophyta</taxon>
        <taxon>Spermatophyta</taxon>
        <taxon>Magnoliopsida</taxon>
        <taxon>Liliopsida</taxon>
        <taxon>Poales</taxon>
        <taxon>Poaceae</taxon>
        <taxon>PACMAD clade</taxon>
        <taxon>Panicoideae</taxon>
        <taxon>Panicodae</taxon>
        <taxon>Paniceae</taxon>
        <taxon>Melinidinae</taxon>
        <taxon>Urochloa</taxon>
    </lineage>
</organism>
<evidence type="ECO:0000313" key="4">
    <source>
        <dbReference type="EMBL" id="CAL5037538.1"/>
    </source>
</evidence>
<proteinExistence type="predicted"/>
<dbReference type="Pfam" id="PF12274">
    <property type="entry name" value="DUF3615"/>
    <property type="match status" value="1"/>
</dbReference>
<evidence type="ECO:0000259" key="2">
    <source>
        <dbReference type="Pfam" id="PF12274"/>
    </source>
</evidence>
<name>A0ABC9DFV8_9POAL</name>
<reference evidence="4 5" key="2">
    <citation type="submission" date="2024-10" db="EMBL/GenBank/DDBJ databases">
        <authorList>
            <person name="Ryan C."/>
        </authorList>
    </citation>
    <scope>NUCLEOTIDE SEQUENCE [LARGE SCALE GENOMIC DNA]</scope>
</reference>
<dbReference type="AlphaFoldDB" id="A0ABC9DFV8"/>
<feature type="domain" description="DUF3615" evidence="2">
    <location>
        <begin position="556"/>
        <end position="681"/>
    </location>
</feature>
<evidence type="ECO:0000256" key="1">
    <source>
        <dbReference type="SAM" id="MobiDB-lite"/>
    </source>
</evidence>
<protein>
    <submittedName>
        <fullName evidence="4">Uncharacterized protein</fullName>
    </submittedName>
</protein>
<dbReference type="Proteomes" id="UP001497457">
    <property type="component" value="Chromosome 33rd"/>
</dbReference>
<feature type="domain" description="PIR2-like helical" evidence="3">
    <location>
        <begin position="293"/>
        <end position="402"/>
    </location>
</feature>
<accession>A0ABC9DFV8</accession>
<evidence type="ECO:0000259" key="3">
    <source>
        <dbReference type="Pfam" id="PF20235"/>
    </source>
</evidence>
<gene>
    <name evidence="4" type="ORF">URODEC1_LOCUS84547</name>
</gene>
<dbReference type="EMBL" id="OZ075143">
    <property type="protein sequence ID" value="CAL5037538.1"/>
    <property type="molecule type" value="Genomic_DNA"/>
</dbReference>
<sequence length="749" mass="83179">MHQDSPDVMDDPSRISSSASMLSYLPSSSNHDLTWSVSSGGRVRSRNRSRCYGPRSFEDEFHMYEKQDEIQAVVAKIQKFYILADLNKVKLDSGYCCCFGLLDPISNIRVNGCIYDVAAAAAAAPGKGSENIAKCSLDGLVAFLTCLFPYLPDAEAVRYLDAAEADPLVAVLHIIKRRGMVKTFDKNSATTVAAVKAALRCAAFAAQHPDPQRFMEGWKNVSPGVGEFAIKLSRPLARFEDGSCAVRLIGTPTPEFELEVSWELANGRFAQRKAIDQELPPARAAMKRMLLATIHRFYLQALGSLPKHELRERLHHSMLQGGHCYGPLDPVSNIIVNTMWYDQKFPSSKQVTLQMISTQCLWRAAARSLYGLVSFLCTRYPSLTPDQALQRLLHARANLQDADPYLFVTPEQDNNRLSWSGSLQIGSGKPEASHKQRRTYEETAPSASVLEAYIAAATAAFHPNPLSQKEFLGSPNTVANLQTARRVMRLQDGRLLSSKDLEILCMHIFECPSSAGFPQKHPESEPKKVNMVLYTHVSKCRRMFWGQQERASRMVATALRKLNETVEPHYALHVICGVNELVSGPEFSLGISGDYNLCGSAPNMYRHSHINFLATRKGEHATLFFAECENHGTGAWCVPVSLPQRNGEPDVGVNPDAATDPCAEQVRCIYCEHNGNRIVHPAVSGFHGRDNFVDLFYGSDRYSYSNNKAVMRGLVDWVDGLEDDAIHVNFVPADEMDPDDVILLDSQLC</sequence>
<reference evidence="5" key="1">
    <citation type="submission" date="2024-06" db="EMBL/GenBank/DDBJ databases">
        <authorList>
            <person name="Ryan C."/>
        </authorList>
    </citation>
    <scope>NUCLEOTIDE SEQUENCE [LARGE SCALE GENOMIC DNA]</scope>
</reference>
<dbReference type="Pfam" id="PF20235">
    <property type="entry name" value="PIR2-like_helical"/>
    <property type="match status" value="2"/>
</dbReference>
<dbReference type="InterPro" id="IPR022059">
    <property type="entry name" value="DUF3615"/>
</dbReference>
<feature type="region of interest" description="Disordered" evidence="1">
    <location>
        <begin position="419"/>
        <end position="441"/>
    </location>
</feature>